<dbReference type="Proteomes" id="UP000006729">
    <property type="component" value="Chromosome 5"/>
</dbReference>
<dbReference type="InterPro" id="IPR025558">
    <property type="entry name" value="DUF4283"/>
</dbReference>
<gene>
    <name evidence="2" type="ORF">POPTR_005G201700</name>
</gene>
<dbReference type="AlphaFoldDB" id="A0A2K2AJG2"/>
<name>A0A2K2AJG2_POPTR</name>
<sequence length="107" mass="12786">MHGGYQEVLKLWMRDIGFYMAKLDQEIDRLKVVNGGPWMIYDHDLTVRTWSPEFVSSTTRIDRTLVQVDMNIVKVERGRFARICIEIVLDQSEVGRVWIRDHWYKVE</sequence>
<evidence type="ECO:0000313" key="2">
    <source>
        <dbReference type="EMBL" id="PNT37672.1"/>
    </source>
</evidence>
<dbReference type="InParanoid" id="A0A2K2AJG2"/>
<protein>
    <recommendedName>
        <fullName evidence="1">DUF4283 domain-containing protein</fullName>
    </recommendedName>
</protein>
<accession>A0A2K2AJG2</accession>
<dbReference type="PANTHER" id="PTHR31286:SF171">
    <property type="entry name" value="CCHC-TYPE DOMAIN-CONTAINING PROTEIN"/>
    <property type="match status" value="1"/>
</dbReference>
<keyword evidence="3" id="KW-1185">Reference proteome</keyword>
<dbReference type="Pfam" id="PF14111">
    <property type="entry name" value="DUF4283"/>
    <property type="match status" value="1"/>
</dbReference>
<reference evidence="2 3" key="1">
    <citation type="journal article" date="2006" name="Science">
        <title>The genome of black cottonwood, Populus trichocarpa (Torr. &amp; Gray).</title>
        <authorList>
            <person name="Tuskan G.A."/>
            <person name="Difazio S."/>
            <person name="Jansson S."/>
            <person name="Bohlmann J."/>
            <person name="Grigoriev I."/>
            <person name="Hellsten U."/>
            <person name="Putnam N."/>
            <person name="Ralph S."/>
            <person name="Rombauts S."/>
            <person name="Salamov A."/>
            <person name="Schein J."/>
            <person name="Sterck L."/>
            <person name="Aerts A."/>
            <person name="Bhalerao R.R."/>
            <person name="Bhalerao R.P."/>
            <person name="Blaudez D."/>
            <person name="Boerjan W."/>
            <person name="Brun A."/>
            <person name="Brunner A."/>
            <person name="Busov V."/>
            <person name="Campbell M."/>
            <person name="Carlson J."/>
            <person name="Chalot M."/>
            <person name="Chapman J."/>
            <person name="Chen G.L."/>
            <person name="Cooper D."/>
            <person name="Coutinho P.M."/>
            <person name="Couturier J."/>
            <person name="Covert S."/>
            <person name="Cronk Q."/>
            <person name="Cunningham R."/>
            <person name="Davis J."/>
            <person name="Degroeve S."/>
            <person name="Dejardin A."/>
            <person name="Depamphilis C."/>
            <person name="Detter J."/>
            <person name="Dirks B."/>
            <person name="Dubchak I."/>
            <person name="Duplessis S."/>
            <person name="Ehlting J."/>
            <person name="Ellis B."/>
            <person name="Gendler K."/>
            <person name="Goodstein D."/>
            <person name="Gribskov M."/>
            <person name="Grimwood J."/>
            <person name="Groover A."/>
            <person name="Gunter L."/>
            <person name="Hamberger B."/>
            <person name="Heinze B."/>
            <person name="Helariutta Y."/>
            <person name="Henrissat B."/>
            <person name="Holligan D."/>
            <person name="Holt R."/>
            <person name="Huang W."/>
            <person name="Islam-Faridi N."/>
            <person name="Jones S."/>
            <person name="Jones-Rhoades M."/>
            <person name="Jorgensen R."/>
            <person name="Joshi C."/>
            <person name="Kangasjarvi J."/>
            <person name="Karlsson J."/>
            <person name="Kelleher C."/>
            <person name="Kirkpatrick R."/>
            <person name="Kirst M."/>
            <person name="Kohler A."/>
            <person name="Kalluri U."/>
            <person name="Larimer F."/>
            <person name="Leebens-Mack J."/>
            <person name="Leple J.C."/>
            <person name="Locascio P."/>
            <person name="Lou Y."/>
            <person name="Lucas S."/>
            <person name="Martin F."/>
            <person name="Montanini B."/>
            <person name="Napoli C."/>
            <person name="Nelson D.R."/>
            <person name="Nelson C."/>
            <person name="Nieminen K."/>
            <person name="Nilsson O."/>
            <person name="Pereda V."/>
            <person name="Peter G."/>
            <person name="Philippe R."/>
            <person name="Pilate G."/>
            <person name="Poliakov A."/>
            <person name="Razumovskaya J."/>
            <person name="Richardson P."/>
            <person name="Rinaldi C."/>
            <person name="Ritland K."/>
            <person name="Rouze P."/>
            <person name="Ryaboy D."/>
            <person name="Schmutz J."/>
            <person name="Schrader J."/>
            <person name="Segerman B."/>
            <person name="Shin H."/>
            <person name="Siddiqui A."/>
            <person name="Sterky F."/>
            <person name="Terry A."/>
            <person name="Tsai C.J."/>
            <person name="Uberbacher E."/>
            <person name="Unneberg P."/>
            <person name="Vahala J."/>
            <person name="Wall K."/>
            <person name="Wessler S."/>
            <person name="Yang G."/>
            <person name="Yin T."/>
            <person name="Douglas C."/>
            <person name="Marra M."/>
            <person name="Sandberg G."/>
            <person name="Van de Peer Y."/>
            <person name="Rokhsar D."/>
        </authorList>
    </citation>
    <scope>NUCLEOTIDE SEQUENCE [LARGE SCALE GENOMIC DNA]</scope>
    <source>
        <strain evidence="3">cv. Nisqually</strain>
    </source>
</reference>
<dbReference type="PANTHER" id="PTHR31286">
    <property type="entry name" value="GLYCINE-RICH CELL WALL STRUCTURAL PROTEIN 1.8-LIKE"/>
    <property type="match status" value="1"/>
</dbReference>
<evidence type="ECO:0000313" key="3">
    <source>
        <dbReference type="Proteomes" id="UP000006729"/>
    </source>
</evidence>
<organism evidence="2 3">
    <name type="scientific">Populus trichocarpa</name>
    <name type="common">Western balsam poplar</name>
    <name type="synonym">Populus balsamifera subsp. trichocarpa</name>
    <dbReference type="NCBI Taxonomy" id="3694"/>
    <lineage>
        <taxon>Eukaryota</taxon>
        <taxon>Viridiplantae</taxon>
        <taxon>Streptophyta</taxon>
        <taxon>Embryophyta</taxon>
        <taxon>Tracheophyta</taxon>
        <taxon>Spermatophyta</taxon>
        <taxon>Magnoliopsida</taxon>
        <taxon>eudicotyledons</taxon>
        <taxon>Gunneridae</taxon>
        <taxon>Pentapetalae</taxon>
        <taxon>rosids</taxon>
        <taxon>fabids</taxon>
        <taxon>Malpighiales</taxon>
        <taxon>Salicaceae</taxon>
        <taxon>Saliceae</taxon>
        <taxon>Populus</taxon>
    </lineage>
</organism>
<feature type="domain" description="DUF4283" evidence="1">
    <location>
        <begin position="16"/>
        <end position="55"/>
    </location>
</feature>
<dbReference type="InterPro" id="IPR040256">
    <property type="entry name" value="At4g02000-like"/>
</dbReference>
<proteinExistence type="predicted"/>
<dbReference type="EMBL" id="CM009294">
    <property type="protein sequence ID" value="PNT37672.1"/>
    <property type="molecule type" value="Genomic_DNA"/>
</dbReference>
<evidence type="ECO:0000259" key="1">
    <source>
        <dbReference type="Pfam" id="PF14111"/>
    </source>
</evidence>